<comment type="caution">
    <text evidence="3">The sequence shown here is derived from an EMBL/GenBank/DDBJ whole genome shotgun (WGS) entry which is preliminary data.</text>
</comment>
<sequence length="286" mass="32257">MKIIEFIIRHHPIWVTFGYLGLLAGVFWKYTSAGASLSLNELGDFLAGAFAPLAFYWLVLGFFQQGKELKNNVNALNLQAEELKNSVAAQTEIAESARLQINLEESLENERRSRKLTADRAELGLALHELYQIFLSATRQAVYPKGDYTLQWEVIYSRCRVLASCIENADPESAESLAKIVRKAQYITARHRKLLESPEILASSSEDQVTINSVLLSRSDAVVDLMALTLEISNGFQYARMQQEKFITELITTERLVSVLEIRINFGISKSPIWEDILEAAKKLSP</sequence>
<keyword evidence="2" id="KW-0812">Transmembrane</keyword>
<dbReference type="EMBL" id="WIBF01000011">
    <property type="protein sequence ID" value="MQQ09884.1"/>
    <property type="molecule type" value="Genomic_DNA"/>
</dbReference>
<protein>
    <submittedName>
        <fullName evidence="3">Uncharacterized protein</fullName>
    </submittedName>
</protein>
<evidence type="ECO:0000256" key="2">
    <source>
        <dbReference type="SAM" id="Phobius"/>
    </source>
</evidence>
<keyword evidence="1" id="KW-0175">Coiled coil</keyword>
<feature type="transmembrane region" description="Helical" evidence="2">
    <location>
        <begin position="12"/>
        <end position="30"/>
    </location>
</feature>
<keyword evidence="2" id="KW-1133">Transmembrane helix</keyword>
<proteinExistence type="predicted"/>
<keyword evidence="4" id="KW-1185">Reference proteome</keyword>
<feature type="coiled-coil region" evidence="1">
    <location>
        <begin position="66"/>
        <end position="100"/>
    </location>
</feature>
<evidence type="ECO:0000313" key="4">
    <source>
        <dbReference type="Proteomes" id="UP000444174"/>
    </source>
</evidence>
<name>A0A843YKF6_9RHOB</name>
<dbReference type="RefSeq" id="WP_153216867.1">
    <property type="nucleotide sequence ID" value="NZ_WIBF01000011.1"/>
</dbReference>
<gene>
    <name evidence="3" type="ORF">GFB49_15570</name>
</gene>
<dbReference type="AlphaFoldDB" id="A0A843YKF6"/>
<evidence type="ECO:0000256" key="1">
    <source>
        <dbReference type="SAM" id="Coils"/>
    </source>
</evidence>
<dbReference type="Proteomes" id="UP000444174">
    <property type="component" value="Unassembled WGS sequence"/>
</dbReference>
<reference evidence="3 4" key="1">
    <citation type="submission" date="2019-10" db="EMBL/GenBank/DDBJ databases">
        <title>Epibacterium sp. nov., isolated from seawater.</title>
        <authorList>
            <person name="Zhang X."/>
            <person name="Li N."/>
        </authorList>
    </citation>
    <scope>NUCLEOTIDE SEQUENCE [LARGE SCALE GENOMIC DNA]</scope>
    <source>
        <strain evidence="3 4">SM1979</strain>
    </source>
</reference>
<evidence type="ECO:0000313" key="3">
    <source>
        <dbReference type="EMBL" id="MQQ09884.1"/>
    </source>
</evidence>
<keyword evidence="2" id="KW-0472">Membrane</keyword>
<feature type="transmembrane region" description="Helical" evidence="2">
    <location>
        <begin position="42"/>
        <end position="63"/>
    </location>
</feature>
<accession>A0A843YKF6</accession>
<organism evidence="3 4">
    <name type="scientific">Tritonibacter litoralis</name>
    <dbReference type="NCBI Taxonomy" id="2662264"/>
    <lineage>
        <taxon>Bacteria</taxon>
        <taxon>Pseudomonadati</taxon>
        <taxon>Pseudomonadota</taxon>
        <taxon>Alphaproteobacteria</taxon>
        <taxon>Rhodobacterales</taxon>
        <taxon>Paracoccaceae</taxon>
        <taxon>Tritonibacter</taxon>
    </lineage>
</organism>